<dbReference type="Proteomes" id="UP000828251">
    <property type="component" value="Unassembled WGS sequence"/>
</dbReference>
<keyword evidence="3" id="KW-0723">Serine/threonine-protein kinase</keyword>
<evidence type="ECO:0000259" key="21">
    <source>
        <dbReference type="PROSITE" id="PS50011"/>
    </source>
</evidence>
<feature type="domain" description="Protein kinase" evidence="21">
    <location>
        <begin position="667"/>
        <end position="948"/>
    </location>
</feature>
<gene>
    <name evidence="22" type="ORF">J1N35_023774</name>
</gene>
<dbReference type="GO" id="GO:0016020">
    <property type="term" value="C:membrane"/>
    <property type="evidence" value="ECO:0007669"/>
    <property type="project" value="UniProtKB-SubCell"/>
</dbReference>
<dbReference type="InterPro" id="IPR003591">
    <property type="entry name" value="Leu-rich_rpt_typical-subtyp"/>
</dbReference>
<dbReference type="InterPro" id="IPR032675">
    <property type="entry name" value="LRR_dom_sf"/>
</dbReference>
<dbReference type="AlphaFoldDB" id="A0A9D3VJ55"/>
<evidence type="ECO:0000256" key="2">
    <source>
        <dbReference type="ARBA" id="ARBA00012513"/>
    </source>
</evidence>
<dbReference type="InterPro" id="IPR051824">
    <property type="entry name" value="LRR_Rcpt-Like_S/T_Kinase"/>
</dbReference>
<comment type="catalytic activity">
    <reaction evidence="18">
        <text>L-seryl-[protein] + ATP = O-phospho-L-seryl-[protein] + ADP + H(+)</text>
        <dbReference type="Rhea" id="RHEA:17989"/>
        <dbReference type="Rhea" id="RHEA-COMP:9863"/>
        <dbReference type="Rhea" id="RHEA-COMP:11604"/>
        <dbReference type="ChEBI" id="CHEBI:15378"/>
        <dbReference type="ChEBI" id="CHEBI:29999"/>
        <dbReference type="ChEBI" id="CHEBI:30616"/>
        <dbReference type="ChEBI" id="CHEBI:83421"/>
        <dbReference type="ChEBI" id="CHEBI:456216"/>
        <dbReference type="EC" id="2.7.11.1"/>
    </reaction>
</comment>
<dbReference type="PANTHER" id="PTHR48006">
    <property type="entry name" value="LEUCINE-RICH REPEAT-CONTAINING PROTEIN DDB_G0281931-RELATED"/>
    <property type="match status" value="1"/>
</dbReference>
<evidence type="ECO:0000256" key="1">
    <source>
        <dbReference type="ARBA" id="ARBA00004479"/>
    </source>
</evidence>
<evidence type="ECO:0000256" key="13">
    <source>
        <dbReference type="ARBA" id="ARBA00022989"/>
    </source>
</evidence>
<proteinExistence type="predicted"/>
<evidence type="ECO:0000256" key="9">
    <source>
        <dbReference type="ARBA" id="ARBA00022737"/>
    </source>
</evidence>
<dbReference type="InterPro" id="IPR011009">
    <property type="entry name" value="Kinase-like_dom_sf"/>
</dbReference>
<evidence type="ECO:0000256" key="12">
    <source>
        <dbReference type="ARBA" id="ARBA00022840"/>
    </source>
</evidence>
<dbReference type="Pfam" id="PF11721">
    <property type="entry name" value="Malectin"/>
    <property type="match status" value="1"/>
</dbReference>
<dbReference type="SMART" id="SM00369">
    <property type="entry name" value="LRR_TYP"/>
    <property type="match status" value="3"/>
</dbReference>
<sequence length="1018" mass="112613">MFIHRLLFASIFIVCCLTTLINGATLPNDEVEALRSIGKTLGKTDWNFDINPCAQGDSWLNQSTRYYENNVTCDCSFNNNTTCHVIHILLKAQNLSGTLPLNLTSFPFLQEIDLTRNYLSGTIPSEWGSATRLVSISLLGNRLTGSIPRELANLRNLTSLILENNRLSGTLPAALGNLPKIERLHLSSNNFTGEIPEMFASLTSLKEFRISDNNFTGQIPDFIFRNWTNLEQIYIEASGLSGPIPSIINATLENLEYIIISDLNGADTTFSQLLINATLPKLDRLMLRSCNLIGEMPASLGTFTTIKILDLSFNRLIGKIPDELSNLDFDNMFLNGNNFNGSVPQWILETREKVDLSYNNFTNTGVSDCRQNSVINLFSSIARVNNTGIVPCLTSQITCTSGPLHFVHINCGGREITVNDTTYEADYDGAGPSTFYRSTNWAFSSTGIFLSDGRPDDILVLDNRQVSVDGDEKQLYESARLAPSSLTYYAFCLANATYTVNLHFAEIQFTNDRNYSSLGRRIFDVYIQGKQELKDFNIEEEAGGAGIPKVKNFTVNVTDSTLEIRFQWAGKGTTSIPERSIYGPLISAISILDPTYKPPSESDGGIATAAVVGIVGGAVFAALLILGILWWKGCLKQKSTLEQDLKGIELQTTSFTLRQIKAATNDFHASNKIGEGGFGPVYKGTLADGTVIAVKQLSSRSKQGNREFVTEIGMISALQHPHLVKLYGCCIEGNQLMLIYEYLENNSLARALFGPQESQLTLDWPTRMKICIGIARGLAYLHEESRLKIVHRDIKATNVLLDKNLNPKISDFGLAKLDEEDNTHISTRIAGTYGYMAPEYALHGHLTEKADVYSFGIVALEIVSGKCNTRIRPKQEPFILLEWTHVLKENGNLVELVDTRIGSDCDINEVMTMINVALLCTNPTASARPPMSSVVSMLEGKAEVQEYYTDSISSSSRQKNVETIKKLYWKLEEDDDADISQTKSMLGDGPWTASSTSAADLYPVSLTSGYWQKRNSTN</sequence>
<dbReference type="CDD" id="cd14066">
    <property type="entry name" value="STKc_IRAK"/>
    <property type="match status" value="1"/>
</dbReference>
<dbReference type="FunFam" id="1.10.510.10:FF:000044">
    <property type="entry name" value="Putative LRR receptor-like serine/threonine-protein kinase"/>
    <property type="match status" value="1"/>
</dbReference>
<keyword evidence="13 19" id="KW-1133">Transmembrane helix</keyword>
<keyword evidence="6" id="KW-0808">Transferase</keyword>
<evidence type="ECO:0000256" key="15">
    <source>
        <dbReference type="ARBA" id="ARBA00023170"/>
    </source>
</evidence>
<comment type="subcellular location">
    <subcellularLocation>
        <location evidence="1">Membrane</location>
        <topology evidence="1">Single-pass type I membrane protein</topology>
    </subcellularLocation>
</comment>
<evidence type="ECO:0000256" key="20">
    <source>
        <dbReference type="SAM" id="SignalP"/>
    </source>
</evidence>
<evidence type="ECO:0000256" key="4">
    <source>
        <dbReference type="ARBA" id="ARBA00022553"/>
    </source>
</evidence>
<keyword evidence="11" id="KW-0418">Kinase</keyword>
<evidence type="ECO:0000256" key="6">
    <source>
        <dbReference type="ARBA" id="ARBA00022679"/>
    </source>
</evidence>
<dbReference type="Gene3D" id="2.60.120.430">
    <property type="entry name" value="Galactose-binding lectin"/>
    <property type="match status" value="1"/>
</dbReference>
<evidence type="ECO:0000256" key="18">
    <source>
        <dbReference type="ARBA" id="ARBA00048679"/>
    </source>
</evidence>
<keyword evidence="12" id="KW-0067">ATP-binding</keyword>
<dbReference type="InterPro" id="IPR000719">
    <property type="entry name" value="Prot_kinase_dom"/>
</dbReference>
<comment type="catalytic activity">
    <reaction evidence="17">
        <text>L-threonyl-[protein] + ATP = O-phospho-L-threonyl-[protein] + ADP + H(+)</text>
        <dbReference type="Rhea" id="RHEA:46608"/>
        <dbReference type="Rhea" id="RHEA-COMP:11060"/>
        <dbReference type="Rhea" id="RHEA-COMP:11605"/>
        <dbReference type="ChEBI" id="CHEBI:15378"/>
        <dbReference type="ChEBI" id="CHEBI:30013"/>
        <dbReference type="ChEBI" id="CHEBI:30616"/>
        <dbReference type="ChEBI" id="CHEBI:61977"/>
        <dbReference type="ChEBI" id="CHEBI:456216"/>
        <dbReference type="EC" id="2.7.11.1"/>
    </reaction>
</comment>
<keyword evidence="7 19" id="KW-0812">Transmembrane</keyword>
<evidence type="ECO:0000256" key="5">
    <source>
        <dbReference type="ARBA" id="ARBA00022614"/>
    </source>
</evidence>
<dbReference type="GO" id="GO:0004674">
    <property type="term" value="F:protein serine/threonine kinase activity"/>
    <property type="evidence" value="ECO:0007669"/>
    <property type="project" value="UniProtKB-KW"/>
</dbReference>
<evidence type="ECO:0000313" key="22">
    <source>
        <dbReference type="EMBL" id="KAH1084013.1"/>
    </source>
</evidence>
<evidence type="ECO:0000256" key="3">
    <source>
        <dbReference type="ARBA" id="ARBA00022527"/>
    </source>
</evidence>
<organism evidence="22 23">
    <name type="scientific">Gossypium stocksii</name>
    <dbReference type="NCBI Taxonomy" id="47602"/>
    <lineage>
        <taxon>Eukaryota</taxon>
        <taxon>Viridiplantae</taxon>
        <taxon>Streptophyta</taxon>
        <taxon>Embryophyta</taxon>
        <taxon>Tracheophyta</taxon>
        <taxon>Spermatophyta</taxon>
        <taxon>Magnoliopsida</taxon>
        <taxon>eudicotyledons</taxon>
        <taxon>Gunneridae</taxon>
        <taxon>Pentapetalae</taxon>
        <taxon>rosids</taxon>
        <taxon>malvids</taxon>
        <taxon>Malvales</taxon>
        <taxon>Malvaceae</taxon>
        <taxon>Malvoideae</taxon>
        <taxon>Gossypium</taxon>
    </lineage>
</organism>
<keyword evidence="16" id="KW-0325">Glycoprotein</keyword>
<dbReference type="SUPFAM" id="SSF56112">
    <property type="entry name" value="Protein kinase-like (PK-like)"/>
    <property type="match status" value="1"/>
</dbReference>
<evidence type="ECO:0000256" key="16">
    <source>
        <dbReference type="ARBA" id="ARBA00023180"/>
    </source>
</evidence>
<keyword evidence="8 20" id="KW-0732">Signal</keyword>
<evidence type="ECO:0000256" key="11">
    <source>
        <dbReference type="ARBA" id="ARBA00022777"/>
    </source>
</evidence>
<keyword evidence="15" id="KW-0675">Receptor</keyword>
<evidence type="ECO:0000256" key="19">
    <source>
        <dbReference type="SAM" id="Phobius"/>
    </source>
</evidence>
<feature type="transmembrane region" description="Helical" evidence="19">
    <location>
        <begin position="606"/>
        <end position="631"/>
    </location>
</feature>
<dbReference type="Pfam" id="PF00560">
    <property type="entry name" value="LRR_1"/>
    <property type="match status" value="2"/>
</dbReference>
<evidence type="ECO:0000256" key="17">
    <source>
        <dbReference type="ARBA" id="ARBA00047899"/>
    </source>
</evidence>
<dbReference type="InterPro" id="IPR001611">
    <property type="entry name" value="Leu-rich_rpt"/>
</dbReference>
<dbReference type="GO" id="GO:0005524">
    <property type="term" value="F:ATP binding"/>
    <property type="evidence" value="ECO:0007669"/>
    <property type="project" value="UniProtKB-KW"/>
</dbReference>
<dbReference type="InterPro" id="IPR008271">
    <property type="entry name" value="Ser/Thr_kinase_AS"/>
</dbReference>
<keyword evidence="9" id="KW-0677">Repeat</keyword>
<dbReference type="Gene3D" id="3.80.10.10">
    <property type="entry name" value="Ribonuclease Inhibitor"/>
    <property type="match status" value="3"/>
</dbReference>
<keyword evidence="4" id="KW-0597">Phosphoprotein</keyword>
<keyword evidence="14 19" id="KW-0472">Membrane</keyword>
<dbReference type="PANTHER" id="PTHR48006:SF81">
    <property type="entry name" value="PROTEIN KINASE DOMAIN-CONTAINING PROTEIN"/>
    <property type="match status" value="1"/>
</dbReference>
<dbReference type="InterPro" id="IPR001245">
    <property type="entry name" value="Ser-Thr/Tyr_kinase_cat_dom"/>
</dbReference>
<dbReference type="Gene3D" id="1.10.510.10">
    <property type="entry name" value="Transferase(Phosphotransferase) domain 1"/>
    <property type="match status" value="1"/>
</dbReference>
<dbReference type="Pfam" id="PF07714">
    <property type="entry name" value="PK_Tyr_Ser-Thr"/>
    <property type="match status" value="1"/>
</dbReference>
<dbReference type="FunFam" id="2.60.120.430:FF:000004">
    <property type="entry name" value="Putative leucine-rich repeat receptor-like serine/threonine-protein kinase"/>
    <property type="match status" value="1"/>
</dbReference>
<dbReference type="SUPFAM" id="SSF52058">
    <property type="entry name" value="L domain-like"/>
    <property type="match status" value="1"/>
</dbReference>
<dbReference type="PROSITE" id="PS00108">
    <property type="entry name" value="PROTEIN_KINASE_ST"/>
    <property type="match status" value="1"/>
</dbReference>
<keyword evidence="10" id="KW-0547">Nucleotide-binding</keyword>
<dbReference type="FunFam" id="3.30.200.20:FF:000217">
    <property type="entry name" value="probable LRR receptor-like serine/threonine-protein kinase At1g53430"/>
    <property type="match status" value="1"/>
</dbReference>
<dbReference type="EMBL" id="JAIQCV010000007">
    <property type="protein sequence ID" value="KAH1084013.1"/>
    <property type="molecule type" value="Genomic_DNA"/>
</dbReference>
<evidence type="ECO:0000256" key="10">
    <source>
        <dbReference type="ARBA" id="ARBA00022741"/>
    </source>
</evidence>
<protein>
    <recommendedName>
        <fullName evidence="2">non-specific serine/threonine protein kinase</fullName>
        <ecNumber evidence="2">2.7.11.1</ecNumber>
    </recommendedName>
</protein>
<evidence type="ECO:0000313" key="23">
    <source>
        <dbReference type="Proteomes" id="UP000828251"/>
    </source>
</evidence>
<feature type="chain" id="PRO_5038911085" description="non-specific serine/threonine protein kinase" evidence="20">
    <location>
        <begin position="24"/>
        <end position="1018"/>
    </location>
</feature>
<dbReference type="OrthoDB" id="1897577at2759"/>
<evidence type="ECO:0000256" key="14">
    <source>
        <dbReference type="ARBA" id="ARBA00023136"/>
    </source>
</evidence>
<dbReference type="InterPro" id="IPR021720">
    <property type="entry name" value="Malectin_dom"/>
</dbReference>
<dbReference type="PROSITE" id="PS50011">
    <property type="entry name" value="PROTEIN_KINASE_DOM"/>
    <property type="match status" value="1"/>
</dbReference>
<dbReference type="SMART" id="SM00220">
    <property type="entry name" value="S_TKc"/>
    <property type="match status" value="1"/>
</dbReference>
<dbReference type="Gene3D" id="3.30.200.20">
    <property type="entry name" value="Phosphorylase Kinase, domain 1"/>
    <property type="match status" value="1"/>
</dbReference>
<dbReference type="Pfam" id="PF13855">
    <property type="entry name" value="LRR_8"/>
    <property type="match status" value="1"/>
</dbReference>
<evidence type="ECO:0000256" key="7">
    <source>
        <dbReference type="ARBA" id="ARBA00022692"/>
    </source>
</evidence>
<comment type="caution">
    <text evidence="22">The sequence shown here is derived from an EMBL/GenBank/DDBJ whole genome shotgun (WGS) entry which is preliminary data.</text>
</comment>
<feature type="signal peptide" evidence="20">
    <location>
        <begin position="1"/>
        <end position="23"/>
    </location>
</feature>
<keyword evidence="5" id="KW-0433">Leucine-rich repeat</keyword>
<accession>A0A9D3VJ55</accession>
<reference evidence="22 23" key="1">
    <citation type="journal article" date="2021" name="Plant Biotechnol. J.">
        <title>Multi-omics assisted identification of the key and species-specific regulatory components of drought-tolerant mechanisms in Gossypium stocksii.</title>
        <authorList>
            <person name="Yu D."/>
            <person name="Ke L."/>
            <person name="Zhang D."/>
            <person name="Wu Y."/>
            <person name="Sun Y."/>
            <person name="Mei J."/>
            <person name="Sun J."/>
            <person name="Sun Y."/>
        </authorList>
    </citation>
    <scope>NUCLEOTIDE SEQUENCE [LARGE SCALE GENOMIC DNA]</scope>
    <source>
        <strain evidence="23">cv. E1</strain>
        <tissue evidence="22">Leaf</tissue>
    </source>
</reference>
<name>A0A9D3VJ55_9ROSI</name>
<dbReference type="FunFam" id="3.80.10.10:FF:000452">
    <property type="entry name" value="Probable LRR receptor-like serine/threonine-protein kinase RFK1"/>
    <property type="match status" value="1"/>
</dbReference>
<evidence type="ECO:0000256" key="8">
    <source>
        <dbReference type="ARBA" id="ARBA00022729"/>
    </source>
</evidence>
<dbReference type="EC" id="2.7.11.1" evidence="2"/>
<keyword evidence="23" id="KW-1185">Reference proteome</keyword>